<dbReference type="SUPFAM" id="SSF53335">
    <property type="entry name" value="S-adenosyl-L-methionine-dependent methyltransferases"/>
    <property type="match status" value="1"/>
</dbReference>
<evidence type="ECO:0000256" key="4">
    <source>
        <dbReference type="ARBA" id="ARBA00022679"/>
    </source>
</evidence>
<feature type="domain" description="Methyltransferase" evidence="7">
    <location>
        <begin position="240"/>
        <end position="342"/>
    </location>
</feature>
<dbReference type="PROSITE" id="PS01131">
    <property type="entry name" value="RRNA_A_DIMETH"/>
    <property type="match status" value="1"/>
</dbReference>
<dbReference type="Gene3D" id="3.40.50.150">
    <property type="entry name" value="Vaccinia Virus protein VP39"/>
    <property type="match status" value="1"/>
</dbReference>
<feature type="domain" description="Tetrapyrrole methylase" evidence="6">
    <location>
        <begin position="1"/>
        <end position="182"/>
    </location>
</feature>
<dbReference type="EMBL" id="BAAACF010000012">
    <property type="protein sequence ID" value="GAA0730741.1"/>
    <property type="molecule type" value="Genomic_DNA"/>
</dbReference>
<comment type="caution">
    <text evidence="8">The sequence shown here is derived from an EMBL/GenBank/DDBJ whole genome shotgun (WGS) entry which is preliminary data.</text>
</comment>
<keyword evidence="9" id="KW-1185">Reference proteome</keyword>
<reference evidence="9" key="1">
    <citation type="journal article" date="2019" name="Int. J. Syst. Evol. Microbiol.">
        <title>The Global Catalogue of Microorganisms (GCM) 10K type strain sequencing project: providing services to taxonomists for standard genome sequencing and annotation.</title>
        <authorList>
            <consortium name="The Broad Institute Genomics Platform"/>
            <consortium name="The Broad Institute Genome Sequencing Center for Infectious Disease"/>
            <person name="Wu L."/>
            <person name="Ma J."/>
        </authorList>
    </citation>
    <scope>NUCLEOTIDE SEQUENCE [LARGE SCALE GENOMIC DNA]</scope>
    <source>
        <strain evidence="9">JCM 1405</strain>
    </source>
</reference>
<dbReference type="InterPro" id="IPR035996">
    <property type="entry name" value="4pyrrol_Methylase_sf"/>
</dbReference>
<evidence type="ECO:0000313" key="8">
    <source>
        <dbReference type="EMBL" id="GAA0730741.1"/>
    </source>
</evidence>
<dbReference type="InterPro" id="IPR014777">
    <property type="entry name" value="4pyrrole_Mease_sub1"/>
</dbReference>
<dbReference type="PANTHER" id="PTHR43182:SF1">
    <property type="entry name" value="COBALT-PRECORRIN-7 C(5)-METHYLTRANSFERASE"/>
    <property type="match status" value="1"/>
</dbReference>
<dbReference type="InterPro" id="IPR025714">
    <property type="entry name" value="Methyltranfer_dom"/>
</dbReference>
<keyword evidence="2" id="KW-0169">Cobalamin biosynthesis</keyword>
<protein>
    <submittedName>
        <fullName evidence="8">Uncharacterized protein</fullName>
    </submittedName>
</protein>
<dbReference type="CDD" id="cd11644">
    <property type="entry name" value="Precorrin-6Y-MT"/>
    <property type="match status" value="1"/>
</dbReference>
<dbReference type="CDD" id="cd02440">
    <property type="entry name" value="AdoMet_MTases"/>
    <property type="match status" value="1"/>
</dbReference>
<dbReference type="InterPro" id="IPR000878">
    <property type="entry name" value="4pyrrol_Mease"/>
</dbReference>
<evidence type="ECO:0000256" key="2">
    <source>
        <dbReference type="ARBA" id="ARBA00022573"/>
    </source>
</evidence>
<dbReference type="InterPro" id="IPR012818">
    <property type="entry name" value="CbiE"/>
</dbReference>
<dbReference type="InterPro" id="IPR029063">
    <property type="entry name" value="SAM-dependent_MTases_sf"/>
</dbReference>
<organism evidence="8 9">
    <name type="scientific">Clostridium malenominatum</name>
    <dbReference type="NCBI Taxonomy" id="1539"/>
    <lineage>
        <taxon>Bacteria</taxon>
        <taxon>Bacillati</taxon>
        <taxon>Bacillota</taxon>
        <taxon>Clostridia</taxon>
        <taxon>Eubacteriales</taxon>
        <taxon>Clostridiaceae</taxon>
        <taxon>Clostridium</taxon>
    </lineage>
</organism>
<dbReference type="Pfam" id="PF00590">
    <property type="entry name" value="TP_methylase"/>
    <property type="match status" value="1"/>
</dbReference>
<evidence type="ECO:0000256" key="1">
    <source>
        <dbReference type="ARBA" id="ARBA00004953"/>
    </source>
</evidence>
<keyword evidence="3" id="KW-0489">Methyltransferase</keyword>
<dbReference type="Proteomes" id="UP001500339">
    <property type="component" value="Unassembled WGS sequence"/>
</dbReference>
<dbReference type="InterPro" id="IPR006365">
    <property type="entry name" value="Cbl_synth_CobL"/>
</dbReference>
<dbReference type="NCBIfam" id="TIGR02467">
    <property type="entry name" value="CbiE"/>
    <property type="match status" value="1"/>
</dbReference>
<sequence>MVYIVGIGPGHRDYILPKALETLEKADIILGFGRAMDSVDFIDTQKIKVNKISEVIDELNKNKGRNISIVASGDPLYFGITEYIKNNYEGEIQVITGISSFQYLMEKLNKSWQGSYLGSLHGRGEDFLKKVKENKLSIWLTDSKNSPKSLAEGLVNQGLNPKIYVGENLSYENERIEIGYAKDFKDKNFSNLCIIAVENEEFAPEEDKLTFISDEEFIRGNCPMTKEEIRILSVAKMNLSKDSRVLDVGAGTGSISIQAAKICSLGEVVALEKDSDALEVIYKNIEKFNAHNLKVIEGEALEAEITGTFNSIFIGGSGGNLEDLIKKYCSMLTEDGKVVLNFITINNLYVAMNTLMELGYKVKCTQVSVSKTKGQTYMLMGNNPIFIIEGERKHG</sequence>
<dbReference type="PIRSF" id="PIRSF036428">
    <property type="entry name" value="CobL"/>
    <property type="match status" value="1"/>
</dbReference>
<dbReference type="InterPro" id="IPR014008">
    <property type="entry name" value="Cbl_synth_MTase_CbiT"/>
</dbReference>
<evidence type="ECO:0000256" key="5">
    <source>
        <dbReference type="ARBA" id="ARBA00022691"/>
    </source>
</evidence>
<dbReference type="SUPFAM" id="SSF53790">
    <property type="entry name" value="Tetrapyrrole methylase"/>
    <property type="match status" value="1"/>
</dbReference>
<name>A0ABP3UGB4_9CLOT</name>
<keyword evidence="5" id="KW-0949">S-adenosyl-L-methionine</keyword>
<evidence type="ECO:0000259" key="6">
    <source>
        <dbReference type="Pfam" id="PF00590"/>
    </source>
</evidence>
<evidence type="ECO:0000256" key="3">
    <source>
        <dbReference type="ARBA" id="ARBA00022603"/>
    </source>
</evidence>
<evidence type="ECO:0000313" key="9">
    <source>
        <dbReference type="Proteomes" id="UP001500339"/>
    </source>
</evidence>
<comment type="pathway">
    <text evidence="1">Cofactor biosynthesis; adenosylcobalamin biosynthesis.</text>
</comment>
<dbReference type="InterPro" id="IPR020596">
    <property type="entry name" value="rRNA_Ade_Mease_Trfase_CS"/>
</dbReference>
<accession>A0ABP3UGB4</accession>
<dbReference type="InterPro" id="IPR050714">
    <property type="entry name" value="Cobalamin_biosynth_MTase"/>
</dbReference>
<dbReference type="Gene3D" id="3.40.1010.10">
    <property type="entry name" value="Cobalt-precorrin-4 Transmethylase, Domain 1"/>
    <property type="match status" value="1"/>
</dbReference>
<gene>
    <name evidence="8" type="ORF">GCM10008905_32390</name>
</gene>
<evidence type="ECO:0000259" key="7">
    <source>
        <dbReference type="Pfam" id="PF13847"/>
    </source>
</evidence>
<keyword evidence="4" id="KW-0808">Transferase</keyword>
<dbReference type="PANTHER" id="PTHR43182">
    <property type="entry name" value="COBALT-PRECORRIN-6B C(15)-METHYLTRANSFERASE (DECARBOXYLATING)"/>
    <property type="match status" value="1"/>
</dbReference>
<proteinExistence type="predicted"/>
<dbReference type="Pfam" id="PF13847">
    <property type="entry name" value="Methyltransf_31"/>
    <property type="match status" value="1"/>
</dbReference>
<dbReference type="NCBIfam" id="TIGR02469">
    <property type="entry name" value="CbiT"/>
    <property type="match status" value="1"/>
</dbReference>